<accession>A0A2U1B3L4</accession>
<dbReference type="AlphaFoldDB" id="A0A2U1B3L4"/>
<reference evidence="1 2" key="1">
    <citation type="submission" date="2018-04" db="EMBL/GenBank/DDBJ databases">
        <title>Genomic Encyclopedia of Type Strains, Phase IV (KMG-IV): sequencing the most valuable type-strain genomes for metagenomic binning, comparative biology and taxonomic classification.</title>
        <authorList>
            <person name="Goeker M."/>
        </authorList>
    </citation>
    <scope>NUCLEOTIDE SEQUENCE [LARGE SCALE GENOMIC DNA]</scope>
    <source>
        <strain evidence="1 2">DSM 100231</strain>
    </source>
</reference>
<dbReference type="RefSeq" id="WP_116542205.1">
    <property type="nucleotide sequence ID" value="NZ_QEKI01000002.1"/>
</dbReference>
<protein>
    <submittedName>
        <fullName evidence="1">Uncharacterized protein</fullName>
    </submittedName>
</protein>
<dbReference type="EMBL" id="QEKI01000002">
    <property type="protein sequence ID" value="PVY43181.1"/>
    <property type="molecule type" value="Genomic_DNA"/>
</dbReference>
<proteinExistence type="predicted"/>
<sequence length="175" mass="19582">MGERYLYGDAGLIKGLLPQFELIEEAEGGWAAVYKDASTKSFWMKCYSTAGEQLGGGYELLIRLPLPGTEKLITVALETSHEDEAVAAIMRLLDEEAVEGKDFRHLLIERLEQLNFDSLDAAQKQRIRQFMTLTSLTDPTNKRPVKGKTLEQLEADAVYFGAVSEKALNVLDRLK</sequence>
<comment type="caution">
    <text evidence="1">The sequence shown here is derived from an EMBL/GenBank/DDBJ whole genome shotgun (WGS) entry which is preliminary data.</text>
</comment>
<evidence type="ECO:0000313" key="2">
    <source>
        <dbReference type="Proteomes" id="UP000245466"/>
    </source>
</evidence>
<dbReference type="OrthoDB" id="1438237at2"/>
<organism evidence="1 2">
    <name type="scientific">Pontibacter virosus</name>
    <dbReference type="NCBI Taxonomy" id="1765052"/>
    <lineage>
        <taxon>Bacteria</taxon>
        <taxon>Pseudomonadati</taxon>
        <taxon>Bacteroidota</taxon>
        <taxon>Cytophagia</taxon>
        <taxon>Cytophagales</taxon>
        <taxon>Hymenobacteraceae</taxon>
        <taxon>Pontibacter</taxon>
    </lineage>
</organism>
<name>A0A2U1B3L4_9BACT</name>
<dbReference type="Proteomes" id="UP000245466">
    <property type="component" value="Unassembled WGS sequence"/>
</dbReference>
<keyword evidence="2" id="KW-1185">Reference proteome</keyword>
<gene>
    <name evidence="1" type="ORF">C8E01_102359</name>
</gene>
<evidence type="ECO:0000313" key="1">
    <source>
        <dbReference type="EMBL" id="PVY43181.1"/>
    </source>
</evidence>